<dbReference type="GO" id="GO:0005886">
    <property type="term" value="C:plasma membrane"/>
    <property type="evidence" value="ECO:0007669"/>
    <property type="project" value="TreeGrafter"/>
</dbReference>
<dbReference type="Proteomes" id="UP000319578">
    <property type="component" value="Unassembled WGS sequence"/>
</dbReference>
<gene>
    <name evidence="4" type="ORF">ADS79_31405</name>
    <name evidence="3" type="ORF">BRE01_52480</name>
</gene>
<dbReference type="EMBL" id="LGIQ01000016">
    <property type="protein sequence ID" value="KNB69028.1"/>
    <property type="molecule type" value="Genomic_DNA"/>
</dbReference>
<dbReference type="EMBL" id="BJON01000021">
    <property type="protein sequence ID" value="GED71546.1"/>
    <property type="molecule type" value="Genomic_DNA"/>
</dbReference>
<evidence type="ECO:0000256" key="1">
    <source>
        <dbReference type="SAM" id="Phobius"/>
    </source>
</evidence>
<proteinExistence type="predicted"/>
<evidence type="ECO:0000313" key="4">
    <source>
        <dbReference type="EMBL" id="KNB69028.1"/>
    </source>
</evidence>
<dbReference type="PANTHER" id="PTHR34821">
    <property type="entry name" value="INNER MEMBRANE PROTEIN YDCZ"/>
    <property type="match status" value="1"/>
</dbReference>
<dbReference type="Proteomes" id="UP000036834">
    <property type="component" value="Unassembled WGS sequence"/>
</dbReference>
<sequence>MPFILLLLAGMMMPVQSAANVQLRSAVASPYLALAIAYFIGFVLLTILCITQKNTLPTLFHAVKTKPSWAWFGGAIGVITVLANLEAVPVLGAALTFALILTGQMVMSIVIDHFGFFHMPKRKVSAARLIGIASVLSGILLIRFF</sequence>
<feature type="transmembrane region" description="Helical" evidence="1">
    <location>
        <begin position="69"/>
        <end position="85"/>
    </location>
</feature>
<keyword evidence="1" id="KW-1133">Transmembrane helix</keyword>
<dbReference type="Pfam" id="PF04657">
    <property type="entry name" value="DMT_YdcZ"/>
    <property type="match status" value="1"/>
</dbReference>
<protein>
    <submittedName>
        <fullName evidence="3">Membrane protein</fullName>
    </submittedName>
</protein>
<evidence type="ECO:0000313" key="5">
    <source>
        <dbReference type="Proteomes" id="UP000036834"/>
    </source>
</evidence>
<dbReference type="OrthoDB" id="7864805at2"/>
<dbReference type="RefSeq" id="WP_049742411.1">
    <property type="nucleotide sequence ID" value="NZ_BJON01000021.1"/>
</dbReference>
<keyword evidence="1" id="KW-0812">Transmembrane</keyword>
<feature type="signal peptide" evidence="2">
    <location>
        <begin position="1"/>
        <end position="17"/>
    </location>
</feature>
<comment type="caution">
    <text evidence="4">The sequence shown here is derived from an EMBL/GenBank/DDBJ whole genome shotgun (WGS) entry which is preliminary data.</text>
</comment>
<feature type="transmembrane region" description="Helical" evidence="1">
    <location>
        <begin position="28"/>
        <end position="48"/>
    </location>
</feature>
<dbReference type="InterPro" id="IPR006750">
    <property type="entry name" value="YdcZ"/>
</dbReference>
<keyword evidence="6" id="KW-1185">Reference proteome</keyword>
<keyword evidence="1" id="KW-0472">Membrane</keyword>
<feature type="chain" id="PRO_5039695146" evidence="2">
    <location>
        <begin position="18"/>
        <end position="145"/>
    </location>
</feature>
<organism evidence="4 5">
    <name type="scientific">Brevibacillus reuszeri</name>
    <dbReference type="NCBI Taxonomy" id="54915"/>
    <lineage>
        <taxon>Bacteria</taxon>
        <taxon>Bacillati</taxon>
        <taxon>Bacillota</taxon>
        <taxon>Bacilli</taxon>
        <taxon>Bacillales</taxon>
        <taxon>Paenibacillaceae</taxon>
        <taxon>Brevibacillus</taxon>
    </lineage>
</organism>
<dbReference type="PANTHER" id="PTHR34821:SF2">
    <property type="entry name" value="INNER MEMBRANE PROTEIN YDCZ"/>
    <property type="match status" value="1"/>
</dbReference>
<keyword evidence="2" id="KW-0732">Signal</keyword>
<dbReference type="AlphaFoldDB" id="A0A0K9YJT5"/>
<dbReference type="STRING" id="54915.ADS79_31405"/>
<name>A0A0K9YJT5_9BACL</name>
<feature type="transmembrane region" description="Helical" evidence="1">
    <location>
        <begin position="126"/>
        <end position="144"/>
    </location>
</feature>
<reference evidence="4" key="2">
    <citation type="submission" date="2015-07" db="EMBL/GenBank/DDBJ databases">
        <title>MeaNS - Measles Nucleotide Surveillance Program.</title>
        <authorList>
            <person name="Tran T."/>
            <person name="Druce J."/>
        </authorList>
    </citation>
    <scope>NUCLEOTIDE SEQUENCE</scope>
    <source>
        <strain evidence="4">DSM 9887</strain>
    </source>
</reference>
<evidence type="ECO:0000256" key="2">
    <source>
        <dbReference type="SAM" id="SignalP"/>
    </source>
</evidence>
<feature type="transmembrane region" description="Helical" evidence="1">
    <location>
        <begin position="91"/>
        <end position="114"/>
    </location>
</feature>
<accession>A0A0K9YJT5</accession>
<evidence type="ECO:0000313" key="6">
    <source>
        <dbReference type="Proteomes" id="UP000319578"/>
    </source>
</evidence>
<dbReference type="PATRIC" id="fig|54915.3.peg.5983"/>
<reference evidence="3 6" key="3">
    <citation type="submission" date="2019-06" db="EMBL/GenBank/DDBJ databases">
        <title>Whole genome shotgun sequence of Brevibacillus reuszeri NBRC 15719.</title>
        <authorList>
            <person name="Hosoyama A."/>
            <person name="Uohara A."/>
            <person name="Ohji S."/>
            <person name="Ichikawa N."/>
        </authorList>
    </citation>
    <scope>NUCLEOTIDE SEQUENCE [LARGE SCALE GENOMIC DNA]</scope>
    <source>
        <strain evidence="3 6">NBRC 15719</strain>
    </source>
</reference>
<reference evidence="5" key="1">
    <citation type="submission" date="2015-07" db="EMBL/GenBank/DDBJ databases">
        <title>Genome sequencing project for genomic taxonomy and phylogenomics of Bacillus-like bacteria.</title>
        <authorList>
            <person name="Liu B."/>
            <person name="Wang J."/>
            <person name="Zhu Y."/>
            <person name="Liu G."/>
            <person name="Chen Q."/>
            <person name="Chen Z."/>
            <person name="Lan J."/>
            <person name="Che J."/>
            <person name="Ge C."/>
            <person name="Shi H."/>
            <person name="Pan Z."/>
            <person name="Liu X."/>
        </authorList>
    </citation>
    <scope>NUCLEOTIDE SEQUENCE [LARGE SCALE GENOMIC DNA]</scope>
    <source>
        <strain evidence="5">DSM 9887</strain>
    </source>
</reference>
<evidence type="ECO:0000313" key="3">
    <source>
        <dbReference type="EMBL" id="GED71546.1"/>
    </source>
</evidence>